<comment type="caution">
    <text evidence="2">The sequence shown here is derived from an EMBL/GenBank/DDBJ whole genome shotgun (WGS) entry which is preliminary data.</text>
</comment>
<dbReference type="EMBL" id="RAWG01000069">
    <property type="protein sequence ID" value="RKH43290.1"/>
    <property type="molecule type" value="Genomic_DNA"/>
</dbReference>
<feature type="region of interest" description="Disordered" evidence="1">
    <location>
        <begin position="19"/>
        <end position="41"/>
    </location>
</feature>
<proteinExistence type="predicted"/>
<dbReference type="AlphaFoldDB" id="A0A3A8NIU7"/>
<protein>
    <recommendedName>
        <fullName evidence="4">Cytochrome c domain-containing protein</fullName>
    </recommendedName>
</protein>
<organism evidence="2 3">
    <name type="scientific">Corallococcus sicarius</name>
    <dbReference type="NCBI Taxonomy" id="2316726"/>
    <lineage>
        <taxon>Bacteria</taxon>
        <taxon>Pseudomonadati</taxon>
        <taxon>Myxococcota</taxon>
        <taxon>Myxococcia</taxon>
        <taxon>Myxococcales</taxon>
        <taxon>Cystobacterineae</taxon>
        <taxon>Myxococcaceae</taxon>
        <taxon>Corallococcus</taxon>
    </lineage>
</organism>
<name>A0A3A8NIU7_9BACT</name>
<accession>A0A3A8NIU7</accession>
<dbReference type="Proteomes" id="UP000273405">
    <property type="component" value="Unassembled WGS sequence"/>
</dbReference>
<evidence type="ECO:0000313" key="3">
    <source>
        <dbReference type="Proteomes" id="UP000273405"/>
    </source>
</evidence>
<evidence type="ECO:0000256" key="1">
    <source>
        <dbReference type="SAM" id="MobiDB-lite"/>
    </source>
</evidence>
<reference evidence="3" key="1">
    <citation type="submission" date="2018-09" db="EMBL/GenBank/DDBJ databases">
        <authorList>
            <person name="Livingstone P.G."/>
            <person name="Whitworth D.E."/>
        </authorList>
    </citation>
    <scope>NUCLEOTIDE SEQUENCE [LARGE SCALE GENOMIC DNA]</scope>
    <source>
        <strain evidence="3">CA040B</strain>
    </source>
</reference>
<sequence>MLAVGLPLVLGCADFQRGDPTPDAGVSPTNDGGSGGDGGEAVSFASIHPLLTSGCQSCHRSGGAAGDTGFVLTGDAEADYLEATSSIDVSNPPASRLLRKASGAGHGGGAIYRDTSTEYQTLLAWIAGGAQP</sequence>
<evidence type="ECO:0008006" key="4">
    <source>
        <dbReference type="Google" id="ProtNLM"/>
    </source>
</evidence>
<evidence type="ECO:0000313" key="2">
    <source>
        <dbReference type="EMBL" id="RKH43290.1"/>
    </source>
</evidence>
<gene>
    <name evidence="2" type="ORF">D7X12_13715</name>
</gene>
<keyword evidence="3" id="KW-1185">Reference proteome</keyword>